<organism evidence="1 2">
    <name type="scientific">Diachasmimorpha longicaudata entomopoxvirus</name>
    <dbReference type="NCBI Taxonomy" id="109981"/>
    <lineage>
        <taxon>Viruses</taxon>
        <taxon>Varidnaviria</taxon>
        <taxon>Bamfordvirae</taxon>
        <taxon>Nucleocytoviricota</taxon>
        <taxon>Pokkesviricetes</taxon>
        <taxon>Chitovirales</taxon>
        <taxon>Poxviridae</taxon>
        <taxon>Entomopoxvirinae</taxon>
        <taxon>Epsilonentomopoxvirus</taxon>
        <taxon>Epsilonentomopoxvirus dlongicaudata</taxon>
        <taxon>Diachasmimorpha entomopoxvirus</taxon>
    </lineage>
</organism>
<gene>
    <name evidence="1" type="ORF">DLEV_138</name>
</gene>
<dbReference type="Gene3D" id="3.90.79.10">
    <property type="entry name" value="Nucleoside Triphosphate Pyrophosphohydrolase"/>
    <property type="match status" value="1"/>
</dbReference>
<dbReference type="InterPro" id="IPR015797">
    <property type="entry name" value="NUDIX_hydrolase-like_dom_sf"/>
</dbReference>
<dbReference type="CDD" id="cd02883">
    <property type="entry name" value="NUDIX_Hydrolase"/>
    <property type="match status" value="1"/>
</dbReference>
<proteinExistence type="predicted"/>
<accession>A0A7R5WM81</accession>
<evidence type="ECO:0000313" key="2">
    <source>
        <dbReference type="Proteomes" id="UP000593702"/>
    </source>
</evidence>
<dbReference type="SUPFAM" id="SSF55811">
    <property type="entry name" value="Nudix"/>
    <property type="match status" value="1"/>
</dbReference>
<dbReference type="Proteomes" id="UP000593702">
    <property type="component" value="Segment"/>
</dbReference>
<protein>
    <submittedName>
        <fullName evidence="1">Putative mRNA decapping enzyme</fullName>
    </submittedName>
</protein>
<keyword evidence="2" id="KW-1185">Reference proteome</keyword>
<sequence length="275" mass="32590">MVEQPFYTLNNFRGNKKYYIMSPNYTDSSFLQRKKNIYSYNVFLITKDNKLALCKRRFSFYLTYIYQKLFNRTVIMPYEIKIISKCLINLPLNELLALEAYLTDQPYNHTPEILKVFTVSNFKLLNKYPLLLYMLKNKSRPANSGIILPGGKKKTQLEDHLRTIKRELYEETNIDLTSKPCYILNNSHSLQKIDWLNPETNKPLMIHWSIYDKVLQKSFYNISYIIHTDFTSAEILQRFSGNCEISNMVFKDTPSKKYDKIGLYKLLEHNAKICC</sequence>
<dbReference type="EMBL" id="KR095315">
    <property type="protein sequence ID" value="AKS26429.1"/>
    <property type="molecule type" value="Genomic_DNA"/>
</dbReference>
<name>A0A7R5WM81_9POXV</name>
<evidence type="ECO:0000313" key="1">
    <source>
        <dbReference type="EMBL" id="AKS26429.1"/>
    </source>
</evidence>
<reference evidence="1 2" key="1">
    <citation type="submission" date="2015-04" db="EMBL/GenBank/DDBJ databases">
        <title>Diachasmimorpha longicaudata entomopoxvirus genome.</title>
        <authorList>
            <person name="Coffman K.A."/>
            <person name="Burke G.R."/>
        </authorList>
    </citation>
    <scope>NUCLEOTIDE SEQUENCE [LARGE SCALE GENOMIC DNA]</scope>
</reference>